<dbReference type="InterPro" id="IPR015422">
    <property type="entry name" value="PyrdxlP-dep_Trfase_small"/>
</dbReference>
<name>W7UD08_9STRA</name>
<keyword evidence="3" id="KW-0808">Transferase</keyword>
<comment type="caution">
    <text evidence="3">The sequence shown here is derived from an EMBL/GenBank/DDBJ whole genome shotgun (WGS) entry which is preliminary data.</text>
</comment>
<organism evidence="3 4">
    <name type="scientific">Nannochloropsis gaditana</name>
    <dbReference type="NCBI Taxonomy" id="72520"/>
    <lineage>
        <taxon>Eukaryota</taxon>
        <taxon>Sar</taxon>
        <taxon>Stramenopiles</taxon>
        <taxon>Ochrophyta</taxon>
        <taxon>Eustigmatophyceae</taxon>
        <taxon>Eustigmatales</taxon>
        <taxon>Monodopsidaceae</taxon>
        <taxon>Nannochloropsis</taxon>
    </lineage>
</organism>
<evidence type="ECO:0000256" key="2">
    <source>
        <dbReference type="SAM" id="Phobius"/>
    </source>
</evidence>
<dbReference type="OrthoDB" id="425114at2759"/>
<feature type="transmembrane region" description="Helical" evidence="2">
    <location>
        <begin position="55"/>
        <end position="78"/>
    </location>
</feature>
<dbReference type="Proteomes" id="UP000019335">
    <property type="component" value="Chromosome 1"/>
</dbReference>
<keyword evidence="4" id="KW-1185">Reference proteome</keyword>
<dbReference type="SUPFAM" id="SSF53383">
    <property type="entry name" value="PLP-dependent transferases"/>
    <property type="match status" value="1"/>
</dbReference>
<dbReference type="PANTHER" id="PTHR45688">
    <property type="match status" value="1"/>
</dbReference>
<protein>
    <submittedName>
        <fullName evidence="3">Alanine-glyoxylate aminotransferase</fullName>
    </submittedName>
</protein>
<evidence type="ECO:0000256" key="1">
    <source>
        <dbReference type="ARBA" id="ARBA00008954"/>
    </source>
</evidence>
<keyword evidence="2" id="KW-0472">Membrane</keyword>
<keyword evidence="2" id="KW-1133">Transmembrane helix</keyword>
<proteinExistence type="inferred from homology"/>
<dbReference type="InterPro" id="IPR015424">
    <property type="entry name" value="PyrdxlP-dep_Trfase"/>
</dbReference>
<dbReference type="EMBL" id="AZIL01000001">
    <property type="protein sequence ID" value="EWM30671.1"/>
    <property type="molecule type" value="Genomic_DNA"/>
</dbReference>
<evidence type="ECO:0000313" key="3">
    <source>
        <dbReference type="EMBL" id="EWM30671.1"/>
    </source>
</evidence>
<dbReference type="GO" id="GO:0005739">
    <property type="term" value="C:mitochondrion"/>
    <property type="evidence" value="ECO:0007669"/>
    <property type="project" value="TreeGrafter"/>
</dbReference>
<dbReference type="Gene3D" id="3.40.640.10">
    <property type="entry name" value="Type I PLP-dependent aspartate aminotransferase-like (Major domain)"/>
    <property type="match status" value="1"/>
</dbReference>
<reference evidence="3 4" key="1">
    <citation type="journal article" date="2014" name="Mol. Plant">
        <title>Chromosome Scale Genome Assembly and Transcriptome Profiling of Nannochloropsis gaditana in Nitrogen Depletion.</title>
        <authorList>
            <person name="Corteggiani Carpinelli E."/>
            <person name="Telatin A."/>
            <person name="Vitulo N."/>
            <person name="Forcato C."/>
            <person name="D'Angelo M."/>
            <person name="Schiavon R."/>
            <person name="Vezzi A."/>
            <person name="Giacometti G.M."/>
            <person name="Morosinotto T."/>
            <person name="Valle G."/>
        </authorList>
    </citation>
    <scope>NUCLEOTIDE SEQUENCE [LARGE SCALE GENOMIC DNA]</scope>
    <source>
        <strain evidence="3 4">B-31</strain>
    </source>
</reference>
<comment type="similarity">
    <text evidence="1">Belongs to the class-III pyridoxal-phosphate-dependent aminotransferase family.</text>
</comment>
<dbReference type="InterPro" id="IPR015421">
    <property type="entry name" value="PyrdxlP-dep_Trfase_major"/>
</dbReference>
<evidence type="ECO:0000313" key="4">
    <source>
        <dbReference type="Proteomes" id="UP000019335"/>
    </source>
</evidence>
<sequence>MDTDARYGCDPFFVKLHVRILSCMKSKTNQMEVCGSMLLPMELCVPSPEFPPTLIFMLLAFGTILFSLAMWTSLALAWKRGDFKAKPPLSSSCSCHELERPQDPWKDRNENEMRRVRSEHMFSKLTLFYQDGSVAHGALEETKQEEIDDRSLCLLRGQGQFVFDSRGKRYLDCVNNVAHIGHSHPALAKAALLQLQAINKYALPPSRKVSLRQETPETIYTNTGYCFLCE</sequence>
<keyword evidence="3" id="KW-0032">Aminotransferase</keyword>
<dbReference type="PANTHER" id="PTHR45688:SF13">
    <property type="entry name" value="ALANINE--GLYOXYLATE AMINOTRANSFERASE 2-LIKE"/>
    <property type="match status" value="1"/>
</dbReference>
<gene>
    <name evidence="3" type="ORF">Naga_100091g3</name>
</gene>
<dbReference type="GO" id="GO:0008483">
    <property type="term" value="F:transaminase activity"/>
    <property type="evidence" value="ECO:0007669"/>
    <property type="project" value="UniProtKB-KW"/>
</dbReference>
<dbReference type="AlphaFoldDB" id="W7UD08"/>
<keyword evidence="2" id="KW-0812">Transmembrane</keyword>
<dbReference type="Gene3D" id="3.90.1150.10">
    <property type="entry name" value="Aspartate Aminotransferase, domain 1"/>
    <property type="match status" value="1"/>
</dbReference>
<accession>W7UD08</accession>